<gene>
    <name evidence="3" type="ORF">I568_00297</name>
</gene>
<dbReference type="PROSITE" id="PS51904">
    <property type="entry name" value="GLYCOSYL_HYDROL_F25_2"/>
    <property type="match status" value="1"/>
</dbReference>
<evidence type="ECO:0000313" key="3">
    <source>
        <dbReference type="EMBL" id="EOW87632.1"/>
    </source>
</evidence>
<name>S0KCK9_9ENTE</name>
<organism evidence="3 4">
    <name type="scientific">Enterococcus columbae DSM 7374 = ATCC 51263</name>
    <dbReference type="NCBI Taxonomy" id="1121865"/>
    <lineage>
        <taxon>Bacteria</taxon>
        <taxon>Bacillati</taxon>
        <taxon>Bacillota</taxon>
        <taxon>Bacilli</taxon>
        <taxon>Lactobacillales</taxon>
        <taxon>Enterococcaceae</taxon>
        <taxon>Enterococcus</taxon>
    </lineage>
</organism>
<dbReference type="Proteomes" id="UP000014113">
    <property type="component" value="Unassembled WGS sequence"/>
</dbReference>
<protein>
    <recommendedName>
        <fullName evidence="2">DUF5648 domain-containing protein</fullName>
    </recommendedName>
</protein>
<dbReference type="Gene3D" id="3.20.20.80">
    <property type="entry name" value="Glycosidases"/>
    <property type="match status" value="1"/>
</dbReference>
<evidence type="ECO:0000313" key="4">
    <source>
        <dbReference type="Proteomes" id="UP000014113"/>
    </source>
</evidence>
<dbReference type="GO" id="GO:0003796">
    <property type="term" value="F:lysozyme activity"/>
    <property type="evidence" value="ECO:0007669"/>
    <property type="project" value="InterPro"/>
</dbReference>
<dbReference type="InterPro" id="IPR002053">
    <property type="entry name" value="Glyco_hydro_25"/>
</dbReference>
<dbReference type="STRING" id="1121865.OMW_00910"/>
<comment type="caution">
    <text evidence="3">The sequence shown here is derived from an EMBL/GenBank/DDBJ whole genome shotgun (WGS) entry which is preliminary data.</text>
</comment>
<dbReference type="GO" id="GO:0009253">
    <property type="term" value="P:peptidoglycan catabolic process"/>
    <property type="evidence" value="ECO:0007669"/>
    <property type="project" value="InterPro"/>
</dbReference>
<dbReference type="InterPro" id="IPR017853">
    <property type="entry name" value="GH"/>
</dbReference>
<comment type="similarity">
    <text evidence="1">Belongs to the glycosyl hydrolase 25 family.</text>
</comment>
<dbReference type="OrthoDB" id="9802228at2"/>
<evidence type="ECO:0000256" key="1">
    <source>
        <dbReference type="ARBA" id="ARBA00010646"/>
    </source>
</evidence>
<accession>S0KCK9</accession>
<dbReference type="PANTHER" id="PTHR34135">
    <property type="entry name" value="LYSOZYME"/>
    <property type="match status" value="1"/>
</dbReference>
<dbReference type="RefSeq" id="WP_016183072.1">
    <property type="nucleotide sequence ID" value="NZ_JXKI01000051.1"/>
</dbReference>
<sequence length="384" mass="43687">MLKKFYGCFLFLLVCFSMFVGVDKVKASSMYRLYNPNSSEHFYTINHVEKSILAANGWKYEGVSWNTSNQGQPIYRVYHIPSGEHLYTTNGYEKASLVASGWRDEGIFGYSGNGNAVAPVYRLYNPNASQVASHLYTINGNERLQLIKKGWHDEGIAFYQELFTQIFDQGLPQPLIVDISGYQHPNLINYDAFANAVDGVIVRIQHGTIAQQFENEAQLITGEDRYFRTHLTELKKRGVPVAVYAYIKAGSVEEMKAEATSFYQLAKDYQPSFWWGDFEEMTMPNMRAGAEAFRSQLKALGARNVGAYIGHHVYAKMNIDVAKFDAIWIPYYGYNNGLLSGYPKVTHNYQLHQFTSNGHLHGYPKELDMSRLSNPADFTHLFLS</sequence>
<dbReference type="GO" id="GO:0016998">
    <property type="term" value="P:cell wall macromolecule catabolic process"/>
    <property type="evidence" value="ECO:0007669"/>
    <property type="project" value="InterPro"/>
</dbReference>
<dbReference type="Pfam" id="PF18885">
    <property type="entry name" value="DUF5648"/>
    <property type="match status" value="1"/>
</dbReference>
<dbReference type="InterPro" id="IPR043708">
    <property type="entry name" value="DUF5648"/>
</dbReference>
<evidence type="ECO:0000259" key="2">
    <source>
        <dbReference type="Pfam" id="PF18885"/>
    </source>
</evidence>
<reference evidence="3 4" key="1">
    <citation type="submission" date="2013-03" db="EMBL/GenBank/DDBJ databases">
        <title>The Genome Sequence of Enterococcus columbae ATCC_51263 (PacBio/Illumina hybrid assembly).</title>
        <authorList>
            <consortium name="The Broad Institute Genomics Platform"/>
            <consortium name="The Broad Institute Genome Sequencing Center for Infectious Disease"/>
            <person name="Earl A."/>
            <person name="Russ C."/>
            <person name="Gilmore M."/>
            <person name="Surin D."/>
            <person name="Walker B."/>
            <person name="Young S."/>
            <person name="Zeng Q."/>
            <person name="Gargeya S."/>
            <person name="Fitzgerald M."/>
            <person name="Haas B."/>
            <person name="Abouelleil A."/>
            <person name="Allen A.W."/>
            <person name="Alvarado L."/>
            <person name="Arachchi H.M."/>
            <person name="Berlin A.M."/>
            <person name="Chapman S.B."/>
            <person name="Gainer-Dewar J."/>
            <person name="Goldberg J."/>
            <person name="Griggs A."/>
            <person name="Gujja S."/>
            <person name="Hansen M."/>
            <person name="Howarth C."/>
            <person name="Imamovic A."/>
            <person name="Ireland A."/>
            <person name="Larimer J."/>
            <person name="McCowan C."/>
            <person name="Murphy C."/>
            <person name="Pearson M."/>
            <person name="Poon T.W."/>
            <person name="Priest M."/>
            <person name="Roberts A."/>
            <person name="Saif S."/>
            <person name="Shea T."/>
            <person name="Sisk P."/>
            <person name="Sykes S."/>
            <person name="Wortman J."/>
            <person name="Nusbaum C."/>
            <person name="Birren B."/>
        </authorList>
    </citation>
    <scope>NUCLEOTIDE SEQUENCE [LARGE SCALE GENOMIC DNA]</scope>
    <source>
        <strain evidence="3 4">ATCC 51263</strain>
    </source>
</reference>
<proteinExistence type="inferred from homology"/>
<dbReference type="PATRIC" id="fig|1121865.3.peg.896"/>
<dbReference type="SUPFAM" id="SSF51445">
    <property type="entry name" value="(Trans)glycosidases"/>
    <property type="match status" value="1"/>
</dbReference>
<feature type="domain" description="DUF5648" evidence="2">
    <location>
        <begin position="30"/>
        <end position="160"/>
    </location>
</feature>
<dbReference type="EMBL" id="ASWJ01000002">
    <property type="protein sequence ID" value="EOW87632.1"/>
    <property type="molecule type" value="Genomic_DNA"/>
</dbReference>
<keyword evidence="4" id="KW-1185">Reference proteome</keyword>
<dbReference type="eggNOG" id="COG3757">
    <property type="taxonomic scope" value="Bacteria"/>
</dbReference>
<dbReference type="GO" id="GO:0016052">
    <property type="term" value="P:carbohydrate catabolic process"/>
    <property type="evidence" value="ECO:0007669"/>
    <property type="project" value="TreeGrafter"/>
</dbReference>
<dbReference type="Pfam" id="PF01183">
    <property type="entry name" value="Glyco_hydro_25"/>
    <property type="match status" value="1"/>
</dbReference>
<dbReference type="PANTHER" id="PTHR34135:SF1">
    <property type="entry name" value="GLYCOSYL HYDROLASE FAMILY 25"/>
    <property type="match status" value="1"/>
</dbReference>
<dbReference type="AlphaFoldDB" id="S0KCK9"/>